<gene>
    <name evidence="1" type="ORF">N0V91_010432</name>
</gene>
<protein>
    <submittedName>
        <fullName evidence="1">Uncharacterized protein</fullName>
    </submittedName>
</protein>
<accession>A0A9W9D3J0</accession>
<evidence type="ECO:0000313" key="1">
    <source>
        <dbReference type="EMBL" id="KAJ4398144.1"/>
    </source>
</evidence>
<reference evidence="1" key="1">
    <citation type="submission" date="2022-10" db="EMBL/GenBank/DDBJ databases">
        <title>Tapping the CABI collections for fungal endophytes: first genome assemblies for Collariella, Neodidymelliopsis, Ascochyta clinopodiicola, Didymella pomorum, Didymosphaeria variabile, Neocosmospora piperis and Neocucurbitaria cava.</title>
        <authorList>
            <person name="Hill R."/>
        </authorList>
    </citation>
    <scope>NUCLEOTIDE SEQUENCE</scope>
    <source>
        <strain evidence="1">IMI 355091</strain>
    </source>
</reference>
<keyword evidence="2" id="KW-1185">Reference proteome</keyword>
<sequence>MAALYRDLVCQLACKHAFLMHMLLSVTLMHDAHLADPWTASSDTKISRAALEHWNTASTLFNEVLSRPIPPAYRDAIWATGVFLGAASFWSIGSTKVYDVWPLKQEEPDDLAWLRIGEGKKHLWRLAQPLRSDSIFCGLIKDHSCLSVPEWATLVSPTEPGSQIFIRVMEVLEMTSSSNEDNSVYYHPVLALSKCPNVKLTQENALKFLYIMAVITPEFLQLLEVKDMKAIFIMGWWYILLKTGDLWWMSRRARIEGQAIRIWLRRQRGGGELADLLAEIERHAGREEESGQWFFRRTPQ</sequence>
<dbReference type="PANTHER" id="PTHR47784:SF9">
    <property type="entry name" value="ZN(II)2CYS6 TRANSCRIPTION FACTOR (EUROFUNG)"/>
    <property type="match status" value="1"/>
</dbReference>
<dbReference type="OrthoDB" id="416217at2759"/>
<name>A0A9W9D3J0_9PLEO</name>
<dbReference type="GO" id="GO:0001228">
    <property type="term" value="F:DNA-binding transcription activator activity, RNA polymerase II-specific"/>
    <property type="evidence" value="ECO:0007669"/>
    <property type="project" value="TreeGrafter"/>
</dbReference>
<dbReference type="PANTHER" id="PTHR47784">
    <property type="entry name" value="STEROL UPTAKE CONTROL PROTEIN 2"/>
    <property type="match status" value="1"/>
</dbReference>
<organism evidence="1 2">
    <name type="scientific">Didymella pomorum</name>
    <dbReference type="NCBI Taxonomy" id="749634"/>
    <lineage>
        <taxon>Eukaryota</taxon>
        <taxon>Fungi</taxon>
        <taxon>Dikarya</taxon>
        <taxon>Ascomycota</taxon>
        <taxon>Pezizomycotina</taxon>
        <taxon>Dothideomycetes</taxon>
        <taxon>Pleosporomycetidae</taxon>
        <taxon>Pleosporales</taxon>
        <taxon>Pleosporineae</taxon>
        <taxon>Didymellaceae</taxon>
        <taxon>Didymella</taxon>
    </lineage>
</organism>
<dbReference type="AlphaFoldDB" id="A0A9W9D3J0"/>
<dbReference type="Proteomes" id="UP001140510">
    <property type="component" value="Unassembled WGS sequence"/>
</dbReference>
<dbReference type="InterPro" id="IPR053157">
    <property type="entry name" value="Sterol_Uptake_Regulator"/>
</dbReference>
<dbReference type="EMBL" id="JAPEVA010000138">
    <property type="protein sequence ID" value="KAJ4398144.1"/>
    <property type="molecule type" value="Genomic_DNA"/>
</dbReference>
<comment type="caution">
    <text evidence="1">The sequence shown here is derived from an EMBL/GenBank/DDBJ whole genome shotgun (WGS) entry which is preliminary data.</text>
</comment>
<evidence type="ECO:0000313" key="2">
    <source>
        <dbReference type="Proteomes" id="UP001140510"/>
    </source>
</evidence>
<proteinExistence type="predicted"/>